<proteinExistence type="predicted"/>
<gene>
    <name evidence="1" type="ORF">BJY01DRAFT_251763</name>
</gene>
<name>A0ABR4JA81_9EURO</name>
<dbReference type="InterPro" id="IPR053178">
    <property type="entry name" value="Osmoadaptation_assoc"/>
</dbReference>
<evidence type="ECO:0000313" key="1">
    <source>
        <dbReference type="EMBL" id="KAL2836884.1"/>
    </source>
</evidence>
<evidence type="ECO:0008006" key="3">
    <source>
        <dbReference type="Google" id="ProtNLM"/>
    </source>
</evidence>
<evidence type="ECO:0000313" key="2">
    <source>
        <dbReference type="Proteomes" id="UP001610446"/>
    </source>
</evidence>
<dbReference type="PANTHER" id="PTHR38111:SF2">
    <property type="entry name" value="FINGER DOMAIN PROTEIN, PUTATIVE (AFU_ORTHOLOGUE AFUA_1G01560)-RELATED"/>
    <property type="match status" value="1"/>
</dbReference>
<protein>
    <recommendedName>
        <fullName evidence="3">Zn(II)2Cys6 transcription factor</fullName>
    </recommendedName>
</protein>
<keyword evidence="2" id="KW-1185">Reference proteome</keyword>
<comment type="caution">
    <text evidence="1">The sequence shown here is derived from an EMBL/GenBank/DDBJ whole genome shotgun (WGS) entry which is preliminary data.</text>
</comment>
<sequence length="399" mass="44815">MARPAASSIPMWTPDPVWTSREYFLLRLVGNATRSPSSGLPRLLSEFLNKPLAIGSMQYTCIKALTSSYHSMRAAGPRACHQAMVAYSHAMRAVSVATQKPYRGIEPDVLMSIMCLCLYENIVVTAPRSWIQHYIGVSRLIAMHGPAHYKSGINRDILLAFRYNIIISAGTLRQPCFLAQPAWREAIELNEAESRDIFETILNIAVDVPGLLHAQDCLARRRLPSDSDIFKILKRTMNALRDWWYTSWTACSGDERSSMDTPYGASAIAFHHMLLLLVEDLCHRLNVPWLHISPVSPAGVPTMPHEPPTTSSEDERSQHRHAVATTILHLAQRSIDAETRIYGILRFIMPLHVAHDYLLPGSAEMHALGHLMNAVMAGQHGFQMARRHDMQYTSFPESL</sequence>
<dbReference type="EMBL" id="JBFXLU010000170">
    <property type="protein sequence ID" value="KAL2836884.1"/>
    <property type="molecule type" value="Genomic_DNA"/>
</dbReference>
<reference evidence="1 2" key="1">
    <citation type="submission" date="2024-07" db="EMBL/GenBank/DDBJ databases">
        <title>Section-level genome sequencing and comparative genomics of Aspergillus sections Usti and Cavernicolus.</title>
        <authorList>
            <consortium name="Lawrence Berkeley National Laboratory"/>
            <person name="Nybo J.L."/>
            <person name="Vesth T.C."/>
            <person name="Theobald S."/>
            <person name="Frisvad J.C."/>
            <person name="Larsen T.O."/>
            <person name="Kjaerboelling I."/>
            <person name="Rothschild-Mancinelli K."/>
            <person name="Lyhne E.K."/>
            <person name="Kogle M.E."/>
            <person name="Barry K."/>
            <person name="Clum A."/>
            <person name="Na H."/>
            <person name="Ledsgaard L."/>
            <person name="Lin J."/>
            <person name="Lipzen A."/>
            <person name="Kuo A."/>
            <person name="Riley R."/>
            <person name="Mondo S."/>
            <person name="Labutti K."/>
            <person name="Haridas S."/>
            <person name="Pangalinan J."/>
            <person name="Salamov A.A."/>
            <person name="Simmons B.A."/>
            <person name="Magnuson J.K."/>
            <person name="Chen J."/>
            <person name="Drula E."/>
            <person name="Henrissat B."/>
            <person name="Wiebenga A."/>
            <person name="Lubbers R.J."/>
            <person name="Gomes A.C."/>
            <person name="Makela M.R."/>
            <person name="Stajich J."/>
            <person name="Grigoriev I.V."/>
            <person name="Mortensen U.H."/>
            <person name="De Vries R.P."/>
            <person name="Baker S.E."/>
            <person name="Andersen M.R."/>
        </authorList>
    </citation>
    <scope>NUCLEOTIDE SEQUENCE [LARGE SCALE GENOMIC DNA]</scope>
    <source>
        <strain evidence="1 2">CBS 123904</strain>
    </source>
</reference>
<accession>A0ABR4JA81</accession>
<dbReference type="Proteomes" id="UP001610446">
    <property type="component" value="Unassembled WGS sequence"/>
</dbReference>
<organism evidence="1 2">
    <name type="scientific">Aspergillus pseudoustus</name>
    <dbReference type="NCBI Taxonomy" id="1810923"/>
    <lineage>
        <taxon>Eukaryota</taxon>
        <taxon>Fungi</taxon>
        <taxon>Dikarya</taxon>
        <taxon>Ascomycota</taxon>
        <taxon>Pezizomycotina</taxon>
        <taxon>Eurotiomycetes</taxon>
        <taxon>Eurotiomycetidae</taxon>
        <taxon>Eurotiales</taxon>
        <taxon>Aspergillaceae</taxon>
        <taxon>Aspergillus</taxon>
        <taxon>Aspergillus subgen. Nidulantes</taxon>
    </lineage>
</organism>
<dbReference type="Pfam" id="PF11951">
    <property type="entry name" value="Fungal_trans_2"/>
    <property type="match status" value="1"/>
</dbReference>
<dbReference type="PANTHER" id="PTHR38111">
    <property type="entry name" value="ZN(2)-C6 FUNGAL-TYPE DOMAIN-CONTAINING PROTEIN-RELATED"/>
    <property type="match status" value="1"/>
</dbReference>
<dbReference type="InterPro" id="IPR021858">
    <property type="entry name" value="Fun_TF"/>
</dbReference>